<gene>
    <name evidence="3" type="ORF">O970_04085</name>
</gene>
<accession>A0AB94ID69</accession>
<comment type="caution">
    <text evidence="3">The sequence shown here is derived from an EMBL/GenBank/DDBJ whole genome shotgun (WGS) entry which is preliminary data.</text>
</comment>
<dbReference type="Gene3D" id="1.10.530.40">
    <property type="match status" value="1"/>
</dbReference>
<dbReference type="GO" id="GO:0042742">
    <property type="term" value="P:defense response to bacterium"/>
    <property type="evidence" value="ECO:0007669"/>
    <property type="project" value="UniProtKB-KW"/>
</dbReference>
<dbReference type="Proteomes" id="UP000506160">
    <property type="component" value="Unassembled WGS sequence"/>
</dbReference>
<keyword evidence="1" id="KW-0929">Antimicrobial</keyword>
<proteinExistence type="predicted"/>
<protein>
    <submittedName>
        <fullName evidence="3">Uncharacterized protein</fullName>
    </submittedName>
</protein>
<dbReference type="GO" id="GO:0003796">
    <property type="term" value="F:lysozyme activity"/>
    <property type="evidence" value="ECO:0007669"/>
    <property type="project" value="InterPro"/>
</dbReference>
<evidence type="ECO:0000313" key="3">
    <source>
        <dbReference type="EMBL" id="TEA27369.1"/>
    </source>
</evidence>
<organism evidence="3 4">
    <name type="scientific">Candidatus Schmidhempelia bombi str. Bimp</name>
    <dbReference type="NCBI Taxonomy" id="1387197"/>
    <lineage>
        <taxon>Bacteria</taxon>
        <taxon>Pseudomonadati</taxon>
        <taxon>Pseudomonadota</taxon>
        <taxon>Gammaproteobacteria</taxon>
        <taxon>Orbales</taxon>
        <taxon>Orbaceae</taxon>
        <taxon>Candidatus Schmidhempelia</taxon>
    </lineage>
</organism>
<evidence type="ECO:0000256" key="1">
    <source>
        <dbReference type="ARBA" id="ARBA00022529"/>
    </source>
</evidence>
<keyword evidence="2" id="KW-0081">Bacteriolytic enzyme</keyword>
<dbReference type="AlphaFoldDB" id="A0AB94ID69"/>
<evidence type="ECO:0000256" key="2">
    <source>
        <dbReference type="ARBA" id="ARBA00022638"/>
    </source>
</evidence>
<dbReference type="RefSeq" id="WP_051318595.1">
    <property type="nucleotide sequence ID" value="NZ_AWGA01000043.1"/>
</dbReference>
<reference evidence="3 4" key="1">
    <citation type="journal article" date="2014" name="Appl. Environ. Microbiol.">
        <title>Genomic features of a bumble bee symbiont reflect its host environment.</title>
        <authorList>
            <person name="Martinson V.G."/>
            <person name="Magoc T."/>
            <person name="Koch H."/>
            <person name="Salzberg S.L."/>
            <person name="Moran N.A."/>
        </authorList>
    </citation>
    <scope>NUCLEOTIDE SEQUENCE [LARGE SCALE GENOMIC DNA]</scope>
    <source>
        <strain evidence="3 4">Bimp</strain>
    </source>
</reference>
<sequence>MLQAGISLATATKLSKGAGLKKGAASKFVSENKAKISEITWEQQINLFELVYPEYLNDTIRLYNKWKNTINSNIDWDNLHVAMREVLVDLRYQGRLKQEIIHIVIHNNSEKLIFYIRNSPIIMSYEKGRKRIPYLEKHKGNY</sequence>
<keyword evidence="4" id="KW-1185">Reference proteome</keyword>
<name>A0AB94ID69_9GAMM</name>
<dbReference type="InterPro" id="IPR023347">
    <property type="entry name" value="Lysozyme_dom_sf"/>
</dbReference>
<dbReference type="EMBL" id="AWGA01000043">
    <property type="protein sequence ID" value="TEA27369.1"/>
    <property type="molecule type" value="Genomic_DNA"/>
</dbReference>
<dbReference type="GO" id="GO:0031640">
    <property type="term" value="P:killing of cells of another organism"/>
    <property type="evidence" value="ECO:0007669"/>
    <property type="project" value="UniProtKB-KW"/>
</dbReference>
<evidence type="ECO:0000313" key="4">
    <source>
        <dbReference type="Proteomes" id="UP000506160"/>
    </source>
</evidence>